<proteinExistence type="predicted"/>
<evidence type="ECO:0000259" key="3">
    <source>
        <dbReference type="PROSITE" id="PS50020"/>
    </source>
</evidence>
<dbReference type="AlphaFoldDB" id="A0AAV1HR79"/>
<name>A0AAV1HR79_9CHLO</name>
<dbReference type="Pfam" id="PF00169">
    <property type="entry name" value="PH"/>
    <property type="match status" value="1"/>
</dbReference>
<comment type="caution">
    <text evidence="4">The sequence shown here is derived from an EMBL/GenBank/DDBJ whole genome shotgun (WGS) entry which is preliminary data.</text>
</comment>
<feature type="compositionally biased region" description="Low complexity" evidence="1">
    <location>
        <begin position="413"/>
        <end position="422"/>
    </location>
</feature>
<evidence type="ECO:0000313" key="4">
    <source>
        <dbReference type="EMBL" id="CAK0734897.1"/>
    </source>
</evidence>
<dbReference type="Pfam" id="PF00397">
    <property type="entry name" value="WW"/>
    <property type="match status" value="1"/>
</dbReference>
<feature type="compositionally biased region" description="Polar residues" evidence="1">
    <location>
        <begin position="429"/>
        <end position="448"/>
    </location>
</feature>
<feature type="domain" description="WW" evidence="3">
    <location>
        <begin position="499"/>
        <end position="532"/>
    </location>
</feature>
<dbReference type="SUPFAM" id="SSF51045">
    <property type="entry name" value="WW domain"/>
    <property type="match status" value="1"/>
</dbReference>
<dbReference type="PROSITE" id="PS50020">
    <property type="entry name" value="WW_DOMAIN_2"/>
    <property type="match status" value="1"/>
</dbReference>
<dbReference type="CDD" id="cd00201">
    <property type="entry name" value="WW"/>
    <property type="match status" value="1"/>
</dbReference>
<evidence type="ECO:0000256" key="1">
    <source>
        <dbReference type="SAM" id="MobiDB-lite"/>
    </source>
</evidence>
<dbReference type="Gene3D" id="2.20.70.10">
    <property type="match status" value="1"/>
</dbReference>
<dbReference type="InterPro" id="IPR001202">
    <property type="entry name" value="WW_dom"/>
</dbReference>
<dbReference type="SMART" id="SM00233">
    <property type="entry name" value="PH"/>
    <property type="match status" value="1"/>
</dbReference>
<dbReference type="Gene3D" id="2.30.29.30">
    <property type="entry name" value="Pleckstrin-homology domain (PH domain)/Phosphotyrosine-binding domain (PTB)"/>
    <property type="match status" value="1"/>
</dbReference>
<dbReference type="InterPro" id="IPR011993">
    <property type="entry name" value="PH-like_dom_sf"/>
</dbReference>
<gene>
    <name evidence="4" type="ORF">CVIRNUC_000499</name>
</gene>
<keyword evidence="5" id="KW-1185">Reference proteome</keyword>
<dbReference type="FunFam" id="2.30.29.30:FF:000286">
    <property type="entry name" value="PH-protein kinase domain containing protein"/>
    <property type="match status" value="1"/>
</dbReference>
<dbReference type="InterPro" id="IPR036020">
    <property type="entry name" value="WW_dom_sf"/>
</dbReference>
<reference evidence="4 5" key="1">
    <citation type="submission" date="2023-10" db="EMBL/GenBank/DDBJ databases">
        <authorList>
            <person name="Maclean D."/>
            <person name="Macfadyen A."/>
        </authorList>
    </citation>
    <scope>NUCLEOTIDE SEQUENCE [LARGE SCALE GENOMIC DNA]</scope>
</reference>
<evidence type="ECO:0000313" key="5">
    <source>
        <dbReference type="Proteomes" id="UP001314263"/>
    </source>
</evidence>
<dbReference type="PANTHER" id="PTHR14336">
    <property type="entry name" value="TANDEM PH DOMAIN CONTAINING PROTEIN"/>
    <property type="match status" value="1"/>
</dbReference>
<feature type="region of interest" description="Disordered" evidence="1">
    <location>
        <begin position="385"/>
        <end position="505"/>
    </location>
</feature>
<evidence type="ECO:0000259" key="2">
    <source>
        <dbReference type="PROSITE" id="PS50003"/>
    </source>
</evidence>
<organism evidence="4 5">
    <name type="scientific">Coccomyxa viridis</name>
    <dbReference type="NCBI Taxonomy" id="1274662"/>
    <lineage>
        <taxon>Eukaryota</taxon>
        <taxon>Viridiplantae</taxon>
        <taxon>Chlorophyta</taxon>
        <taxon>core chlorophytes</taxon>
        <taxon>Trebouxiophyceae</taxon>
        <taxon>Trebouxiophyceae incertae sedis</taxon>
        <taxon>Coccomyxaceae</taxon>
        <taxon>Coccomyxa</taxon>
    </lineage>
</organism>
<accession>A0AAV1HR79</accession>
<dbReference type="InterPro" id="IPR001849">
    <property type="entry name" value="PH_domain"/>
</dbReference>
<dbReference type="InterPro" id="IPR051707">
    <property type="entry name" value="PI-Interact_SigTrans_Reg"/>
</dbReference>
<feature type="region of interest" description="Disordered" evidence="1">
    <location>
        <begin position="259"/>
        <end position="308"/>
    </location>
</feature>
<sequence length="534" mass="58041">MDASFKGVSEKFHVSLVSDEGYGSERVTAEIGLDGVFITSRETQRMLRKYPLNHISRWALRDSSLVLYTKTPVDVEEITVTLQGDDRTIRSALDTLTSCCMQLVELLQNRGDHSTEANETTTTLNALIKGGGQSKQASLPSAEDVEYWHGEEKAGWLQSQGDHIKTWRRRWFVLKNGYMFRFATPDVSPSTKPRGLVDLSKVSDVTPAKDATGRNNSLMLSTPMGRVLYVADSETEQVEWLSAIEGTVQKLVRQIAGVEDDPAPAPAPKKAASSISGNQWAQQLEKSYGAVSTGGGSDRRPAEPRSERNTMVNIVGYNQDAPTRAPAAQPSHHGDYGNRGSSFGYDNIAGIAGIRNAGFAGNMSNSSSSYTDSFVKVDYPAYPSLTPTPAQPAQSGSHSQQQPHYGAAQKHAGSYGSSHGSYMPDYGKQPQQVQEYSASPYQPHGQPTSYSDYSAQAQQAAPSAMPSYDAGAYGYQQPAQHTQQAQQQQAVYQQPAAGSHAPPSWQQLQTDAGQAYYYNAATGITQWERPAGFV</sequence>
<dbReference type="PROSITE" id="PS01159">
    <property type="entry name" value="WW_DOMAIN_1"/>
    <property type="match status" value="1"/>
</dbReference>
<feature type="compositionally biased region" description="Polar residues" evidence="1">
    <location>
        <begin position="385"/>
        <end position="403"/>
    </location>
</feature>
<dbReference type="EMBL" id="CAUYUE010000001">
    <property type="protein sequence ID" value="CAK0734897.1"/>
    <property type="molecule type" value="Genomic_DNA"/>
</dbReference>
<feature type="domain" description="PH" evidence="2">
    <location>
        <begin position="150"/>
        <end position="249"/>
    </location>
</feature>
<dbReference type="CDD" id="cd13276">
    <property type="entry name" value="PH_AtPH1"/>
    <property type="match status" value="1"/>
</dbReference>
<dbReference type="SMART" id="SM00456">
    <property type="entry name" value="WW"/>
    <property type="match status" value="1"/>
</dbReference>
<feature type="compositionally biased region" description="Polar residues" evidence="1">
    <location>
        <begin position="273"/>
        <end position="285"/>
    </location>
</feature>
<feature type="compositionally biased region" description="Low complexity" evidence="1">
    <location>
        <begin position="476"/>
        <end position="497"/>
    </location>
</feature>
<feature type="compositionally biased region" description="Low complexity" evidence="1">
    <location>
        <begin position="449"/>
        <end position="468"/>
    </location>
</feature>
<dbReference type="PANTHER" id="PTHR14336:SF8">
    <property type="entry name" value="PROTEIN OPY1"/>
    <property type="match status" value="1"/>
</dbReference>
<dbReference type="SUPFAM" id="SSF50729">
    <property type="entry name" value="PH domain-like"/>
    <property type="match status" value="1"/>
</dbReference>
<protein>
    <submittedName>
        <fullName evidence="4">Uncharacterized protein</fullName>
    </submittedName>
</protein>
<dbReference type="PROSITE" id="PS50003">
    <property type="entry name" value="PH_DOMAIN"/>
    <property type="match status" value="1"/>
</dbReference>
<dbReference type="Proteomes" id="UP001314263">
    <property type="component" value="Unassembled WGS sequence"/>
</dbReference>
<feature type="compositionally biased region" description="Basic and acidic residues" evidence="1">
    <location>
        <begin position="297"/>
        <end position="308"/>
    </location>
</feature>